<dbReference type="Gene3D" id="3.30.160.60">
    <property type="entry name" value="Classic Zinc Finger"/>
    <property type="match status" value="2"/>
</dbReference>
<dbReference type="AlphaFoldDB" id="A0A5N5TDQ3"/>
<keyword evidence="5" id="KW-0862">Zinc</keyword>
<evidence type="ECO:0000313" key="11">
    <source>
        <dbReference type="Proteomes" id="UP000326759"/>
    </source>
</evidence>
<dbReference type="PROSITE" id="PS50157">
    <property type="entry name" value="ZINC_FINGER_C2H2_2"/>
    <property type="match status" value="2"/>
</dbReference>
<feature type="domain" description="C2H2-type" evidence="9">
    <location>
        <begin position="10"/>
        <end position="37"/>
    </location>
</feature>
<dbReference type="Pfam" id="PF00096">
    <property type="entry name" value="zf-C2H2"/>
    <property type="match status" value="2"/>
</dbReference>
<dbReference type="SUPFAM" id="SSF57667">
    <property type="entry name" value="beta-beta-alpha zinc fingers"/>
    <property type="match status" value="2"/>
</dbReference>
<organism evidence="10 11">
    <name type="scientific">Armadillidium nasatum</name>
    <dbReference type="NCBI Taxonomy" id="96803"/>
    <lineage>
        <taxon>Eukaryota</taxon>
        <taxon>Metazoa</taxon>
        <taxon>Ecdysozoa</taxon>
        <taxon>Arthropoda</taxon>
        <taxon>Crustacea</taxon>
        <taxon>Multicrustacea</taxon>
        <taxon>Malacostraca</taxon>
        <taxon>Eumalacostraca</taxon>
        <taxon>Peracarida</taxon>
        <taxon>Isopoda</taxon>
        <taxon>Oniscidea</taxon>
        <taxon>Crinocheta</taxon>
        <taxon>Armadillidiidae</taxon>
        <taxon>Armadillidium</taxon>
    </lineage>
</organism>
<dbReference type="PANTHER" id="PTHR16515">
    <property type="entry name" value="PR DOMAIN ZINC FINGER PROTEIN"/>
    <property type="match status" value="1"/>
</dbReference>
<protein>
    <submittedName>
        <fullName evidence="10">Solute carrier family 22 member 5</fullName>
    </submittedName>
</protein>
<feature type="domain" description="C2H2-type" evidence="9">
    <location>
        <begin position="38"/>
        <end position="65"/>
    </location>
</feature>
<keyword evidence="11" id="KW-1185">Reference proteome</keyword>
<evidence type="ECO:0000256" key="3">
    <source>
        <dbReference type="ARBA" id="ARBA00022737"/>
    </source>
</evidence>
<keyword evidence="6" id="KW-0539">Nucleus</keyword>
<dbReference type="InterPro" id="IPR013087">
    <property type="entry name" value="Znf_C2H2_type"/>
</dbReference>
<keyword evidence="4 7" id="KW-0863">Zinc-finger</keyword>
<feature type="compositionally biased region" description="Basic and acidic residues" evidence="8">
    <location>
        <begin position="227"/>
        <end position="236"/>
    </location>
</feature>
<dbReference type="GO" id="GO:0032502">
    <property type="term" value="P:developmental process"/>
    <property type="evidence" value="ECO:0007669"/>
    <property type="project" value="UniProtKB-ARBA"/>
</dbReference>
<evidence type="ECO:0000256" key="6">
    <source>
        <dbReference type="ARBA" id="ARBA00023242"/>
    </source>
</evidence>
<name>A0A5N5TDQ3_9CRUS</name>
<evidence type="ECO:0000256" key="1">
    <source>
        <dbReference type="ARBA" id="ARBA00004123"/>
    </source>
</evidence>
<dbReference type="FunFam" id="3.30.160.60:FF:000202">
    <property type="entry name" value="Zinc finger protein 574"/>
    <property type="match status" value="1"/>
</dbReference>
<gene>
    <name evidence="10" type="ORF">Anas_11166</name>
</gene>
<reference evidence="10 11" key="1">
    <citation type="journal article" date="2019" name="PLoS Biol.">
        <title>Sex chromosomes control vertical transmission of feminizing Wolbachia symbionts in an isopod.</title>
        <authorList>
            <person name="Becking T."/>
            <person name="Chebbi M.A."/>
            <person name="Giraud I."/>
            <person name="Moumen B."/>
            <person name="Laverre T."/>
            <person name="Caubet Y."/>
            <person name="Peccoud J."/>
            <person name="Gilbert C."/>
            <person name="Cordaux R."/>
        </authorList>
    </citation>
    <scope>NUCLEOTIDE SEQUENCE [LARGE SCALE GENOMIC DNA]</scope>
    <source>
        <strain evidence="10">ANa2</strain>
        <tissue evidence="10">Whole body excluding digestive tract and cuticle</tissue>
    </source>
</reference>
<dbReference type="EMBL" id="SEYY01002373">
    <property type="protein sequence ID" value="KAB7504783.1"/>
    <property type="molecule type" value="Genomic_DNA"/>
</dbReference>
<feature type="region of interest" description="Disordered" evidence="8">
    <location>
        <begin position="202"/>
        <end position="236"/>
    </location>
</feature>
<keyword evidence="3" id="KW-0677">Repeat</keyword>
<comment type="subcellular location">
    <subcellularLocation>
        <location evidence="1">Nucleus</location>
    </subcellularLocation>
</comment>
<evidence type="ECO:0000259" key="9">
    <source>
        <dbReference type="PROSITE" id="PS50157"/>
    </source>
</evidence>
<dbReference type="GO" id="GO:0005634">
    <property type="term" value="C:nucleus"/>
    <property type="evidence" value="ECO:0007669"/>
    <property type="project" value="UniProtKB-SubCell"/>
</dbReference>
<dbReference type="InterPro" id="IPR036236">
    <property type="entry name" value="Znf_C2H2_sf"/>
</dbReference>
<proteinExistence type="predicted"/>
<accession>A0A5N5TDQ3</accession>
<evidence type="ECO:0000256" key="8">
    <source>
        <dbReference type="SAM" id="MobiDB-lite"/>
    </source>
</evidence>
<evidence type="ECO:0000256" key="4">
    <source>
        <dbReference type="ARBA" id="ARBA00022771"/>
    </source>
</evidence>
<evidence type="ECO:0000313" key="10">
    <source>
        <dbReference type="EMBL" id="KAB7504783.1"/>
    </source>
</evidence>
<dbReference type="PANTHER" id="PTHR16515:SF66">
    <property type="entry name" value="C2H2-TYPE DOMAIN-CONTAINING PROTEIN"/>
    <property type="match status" value="1"/>
</dbReference>
<comment type="caution">
    <text evidence="10">The sequence shown here is derived from an EMBL/GenBank/DDBJ whole genome shotgun (WGS) entry which is preliminary data.</text>
</comment>
<dbReference type="GO" id="GO:0008270">
    <property type="term" value="F:zinc ion binding"/>
    <property type="evidence" value="ECO:0007669"/>
    <property type="project" value="UniProtKB-KW"/>
</dbReference>
<dbReference type="InterPro" id="IPR050331">
    <property type="entry name" value="Zinc_finger"/>
</dbReference>
<dbReference type="Proteomes" id="UP000326759">
    <property type="component" value="Unassembled WGS sequence"/>
</dbReference>
<evidence type="ECO:0000256" key="5">
    <source>
        <dbReference type="ARBA" id="ARBA00022833"/>
    </source>
</evidence>
<dbReference type="SMART" id="SM00355">
    <property type="entry name" value="ZnF_C2H2"/>
    <property type="match status" value="3"/>
</dbReference>
<evidence type="ECO:0000256" key="2">
    <source>
        <dbReference type="ARBA" id="ARBA00022723"/>
    </source>
</evidence>
<dbReference type="OrthoDB" id="6342166at2759"/>
<dbReference type="GO" id="GO:0010468">
    <property type="term" value="P:regulation of gene expression"/>
    <property type="evidence" value="ECO:0007669"/>
    <property type="project" value="TreeGrafter"/>
</dbReference>
<dbReference type="FunFam" id="3.30.160.60:FF:000145">
    <property type="entry name" value="Zinc finger protein 574"/>
    <property type="match status" value="1"/>
</dbReference>
<dbReference type="PROSITE" id="PS00028">
    <property type="entry name" value="ZINC_FINGER_C2H2_1"/>
    <property type="match status" value="3"/>
</dbReference>
<evidence type="ECO:0000256" key="7">
    <source>
        <dbReference type="PROSITE-ProRule" id="PRU00042"/>
    </source>
</evidence>
<keyword evidence="2" id="KW-0479">Metal-binding</keyword>
<sequence length="320" mass="37042">MRKHIGEKPYECNICPKKFTAKSELNRHLVSHSSARPYSCEHCNKKFKLKHNLYAHIRAHNKVQLWKCCLCKASFPQQYLMEKHKQFHTEVVQHLELVKNDPRTISITTFPLDRRKVSHHQKMSLPPKLDLNDAQNNFNSKISLGLNDAFIPMSVIANSFGTGNYIKMKIVDKVNFSVKNCTKRLLASSGVSKAVLVEDESSLEDKNKTDKSTAPSEVTEENSLENSCKEENEETKQMKIESDYGEFFLEEKEETKQKKIESDYGEIFLSHLKSMKKVFDKNHVEEIVSWLQELIDIFEKMSLPIDLKIDKEESSAEDKN</sequence>